<comment type="caution">
    <text evidence="5">The sequence shown here is derived from an EMBL/GenBank/DDBJ whole genome shotgun (WGS) entry which is preliminary data.</text>
</comment>
<name>A0AAE0SKT2_9BIVA</name>
<protein>
    <submittedName>
        <fullName evidence="5">Uncharacterized protein</fullName>
    </submittedName>
</protein>
<sequence length="1140" mass="130383">MASVSSGVQQLHNSLLMDLSDMMDPSDSTYKNFIRCLVCDTLPLGRLSRVKQDPIDVFNLMEERGVLGIGKYQHLEKALETSQYIIILDYLKKAKECITEQMRKSSDDPKMDKSYNIEPETVSSIKPEDISKLRDDLIKVYKRLRCVQVSPIYEMTRCPDIDNVYVDLVIEMKQDSKIKVTSYKQLFLDERGSKLKRVYLCGKGGLGKTTFCRKVLHAWCNAHEGRAVAQGDYFQDETVLKMFDLLFYINLREVSVDKNLIETLCDKLHFLVPMKSILEMQLRLNGDKVLFILDGLDEMIVKAGFIENIVIHRDYPDCCFLVSSRPWKISQMELKVETEIDLLLDLQGFSKRNAIRFAENIFKNCYKDGNVIQQFEKEIDNNEVAKELIHVPLLLVFMAHCWYEKRTIPSKLHELYISFLNMMADRMKEKYKKDPNCNQMNFTLGDTQSPFPSKLSKISLVVNFGEGLLLSLCGAAHHFLLSDEKENSLVFEETKLLNALGDRGEEILDVSLKLGLLSVTDSVSFLNRKLSVSFLHKTMQEFFTAACFILNPEKLTNFISSIGDFNDVQQNENIIVFLVGLMPELGNRVLEKVNEFYRDRWDRLRNDEELEIERLRSGEELLMESEEEVEISFLWLINRTRLFDINSFYLRCKEEVIGENVLLNLSCLCLEGINLDLHCWNLAFLQILDLMRIQFPDDRADLRGLTGLTYLALRYLSCELYLPESCCLSVLIIESVTLSSNGSDVLGKTLIHCTKLKRFRIRTTNLLNCVLDVSHMIELTHLYMSEVKLSSSCCDVLGRTLTHCTKLERFIIHCTDLHNCLLDLSKMTELTVLIMSRVMLSSSCCDVLGSTLTNCTKLKILSIHKVDLHNCLLKISKMTELTNLDLSEVTLSNNCDKFGTTLLHSPKLERLRIRKTNFHNFLLDISIMTELKDLDMSDVTLSSSCCDAFTLTHCTKLEKLTTYNIDLHNCLLDLSNMTELKYLDMLGVTMSSSCCDVLGSTLTHCTKLAKFKIHNTNLHNCLLDLSNMTELTELDMLRVTLSSACCDVLGSSLTHCTRLELLSITNMDLHNCLLDLSNMRELTVLNMSGITLSNSSCQIFCHTLAQCTKLKKFKISSKDILNCGTQLDLSKMTELGKFHP</sequence>
<dbReference type="PANTHER" id="PTHR46312">
    <property type="entry name" value="NACHT DOMAIN-CONTAINING PROTEIN"/>
    <property type="match status" value="1"/>
</dbReference>
<feature type="domain" description="NACHT" evidence="4">
    <location>
        <begin position="196"/>
        <end position="326"/>
    </location>
</feature>
<dbReference type="EMBL" id="JAEAOA010000822">
    <property type="protein sequence ID" value="KAK3593724.1"/>
    <property type="molecule type" value="Genomic_DNA"/>
</dbReference>
<evidence type="ECO:0000256" key="1">
    <source>
        <dbReference type="ARBA" id="ARBA00022741"/>
    </source>
</evidence>
<dbReference type="Pfam" id="PF05729">
    <property type="entry name" value="NACHT"/>
    <property type="match status" value="1"/>
</dbReference>
<dbReference type="InterPro" id="IPR007111">
    <property type="entry name" value="NACHT_NTPase"/>
</dbReference>
<dbReference type="Gene3D" id="3.40.50.300">
    <property type="entry name" value="P-loop containing nucleotide triphosphate hydrolases"/>
    <property type="match status" value="1"/>
</dbReference>
<dbReference type="InterPro" id="IPR001875">
    <property type="entry name" value="DED_dom"/>
</dbReference>
<dbReference type="Proteomes" id="UP001195483">
    <property type="component" value="Unassembled WGS sequence"/>
</dbReference>
<reference evidence="5" key="2">
    <citation type="journal article" date="2021" name="Genome Biol. Evol.">
        <title>Developing a high-quality reference genome for a parasitic bivalve with doubly uniparental inheritance (Bivalvia: Unionida).</title>
        <authorList>
            <person name="Smith C.H."/>
        </authorList>
    </citation>
    <scope>NUCLEOTIDE SEQUENCE</scope>
    <source>
        <strain evidence="5">CHS0354</strain>
        <tissue evidence="5">Mantle</tissue>
    </source>
</reference>
<evidence type="ECO:0000259" key="4">
    <source>
        <dbReference type="PROSITE" id="PS50837"/>
    </source>
</evidence>
<dbReference type="SUPFAM" id="SSF52047">
    <property type="entry name" value="RNI-like"/>
    <property type="match status" value="2"/>
</dbReference>
<dbReference type="InterPro" id="IPR032675">
    <property type="entry name" value="LRR_dom_sf"/>
</dbReference>
<dbReference type="PANTHER" id="PTHR46312:SF2">
    <property type="entry name" value="NUCLEOTIDE-BINDING OLIGOMERIZATION DOMAIN-CONTAINING PROTEIN 2-LIKE"/>
    <property type="match status" value="1"/>
</dbReference>
<keyword evidence="2" id="KW-0067">ATP-binding</keyword>
<feature type="domain" description="DED" evidence="3">
    <location>
        <begin position="11"/>
        <end position="93"/>
    </location>
</feature>
<dbReference type="PROSITE" id="PS50837">
    <property type="entry name" value="NACHT"/>
    <property type="match status" value="1"/>
</dbReference>
<dbReference type="PROSITE" id="PS50168">
    <property type="entry name" value="DED"/>
    <property type="match status" value="1"/>
</dbReference>
<reference evidence="5" key="3">
    <citation type="submission" date="2023-05" db="EMBL/GenBank/DDBJ databases">
        <authorList>
            <person name="Smith C.H."/>
        </authorList>
    </citation>
    <scope>NUCLEOTIDE SEQUENCE</scope>
    <source>
        <strain evidence="5">CHS0354</strain>
        <tissue evidence="5">Mantle</tissue>
    </source>
</reference>
<reference evidence="5" key="1">
    <citation type="journal article" date="2021" name="Genome Biol. Evol.">
        <title>A High-Quality Reference Genome for a Parasitic Bivalve with Doubly Uniparental Inheritance (Bivalvia: Unionida).</title>
        <authorList>
            <person name="Smith C.H."/>
        </authorList>
    </citation>
    <scope>NUCLEOTIDE SEQUENCE</scope>
    <source>
        <strain evidence="5">CHS0354</strain>
    </source>
</reference>
<dbReference type="GO" id="GO:0042981">
    <property type="term" value="P:regulation of apoptotic process"/>
    <property type="evidence" value="ECO:0007669"/>
    <property type="project" value="InterPro"/>
</dbReference>
<dbReference type="SUPFAM" id="SSF52540">
    <property type="entry name" value="P-loop containing nucleoside triphosphate hydrolases"/>
    <property type="match status" value="1"/>
</dbReference>
<keyword evidence="6" id="KW-1185">Reference proteome</keyword>
<evidence type="ECO:0000259" key="3">
    <source>
        <dbReference type="PROSITE" id="PS50168"/>
    </source>
</evidence>
<organism evidence="5 6">
    <name type="scientific">Potamilus streckersoni</name>
    <dbReference type="NCBI Taxonomy" id="2493646"/>
    <lineage>
        <taxon>Eukaryota</taxon>
        <taxon>Metazoa</taxon>
        <taxon>Spiralia</taxon>
        <taxon>Lophotrochozoa</taxon>
        <taxon>Mollusca</taxon>
        <taxon>Bivalvia</taxon>
        <taxon>Autobranchia</taxon>
        <taxon>Heteroconchia</taxon>
        <taxon>Palaeoheterodonta</taxon>
        <taxon>Unionida</taxon>
        <taxon>Unionoidea</taxon>
        <taxon>Unionidae</taxon>
        <taxon>Ambleminae</taxon>
        <taxon>Lampsilini</taxon>
        <taxon>Potamilus</taxon>
    </lineage>
</organism>
<dbReference type="AlphaFoldDB" id="A0AAE0SKT2"/>
<gene>
    <name evidence="5" type="ORF">CHS0354_013621</name>
</gene>
<dbReference type="PRINTS" id="PR00364">
    <property type="entry name" value="DISEASERSIST"/>
</dbReference>
<evidence type="ECO:0000313" key="6">
    <source>
        <dbReference type="Proteomes" id="UP001195483"/>
    </source>
</evidence>
<dbReference type="InterPro" id="IPR027417">
    <property type="entry name" value="P-loop_NTPase"/>
</dbReference>
<evidence type="ECO:0000256" key="2">
    <source>
        <dbReference type="ARBA" id="ARBA00022840"/>
    </source>
</evidence>
<dbReference type="Gene3D" id="3.80.10.10">
    <property type="entry name" value="Ribonuclease Inhibitor"/>
    <property type="match status" value="2"/>
</dbReference>
<proteinExistence type="predicted"/>
<evidence type="ECO:0000313" key="5">
    <source>
        <dbReference type="EMBL" id="KAK3593724.1"/>
    </source>
</evidence>
<dbReference type="GO" id="GO:0005524">
    <property type="term" value="F:ATP binding"/>
    <property type="evidence" value="ECO:0007669"/>
    <property type="project" value="UniProtKB-KW"/>
</dbReference>
<keyword evidence="1" id="KW-0547">Nucleotide-binding</keyword>
<accession>A0AAE0SKT2</accession>